<feature type="compositionally biased region" description="Basic residues" evidence="14">
    <location>
        <begin position="934"/>
        <end position="955"/>
    </location>
</feature>
<evidence type="ECO:0000256" key="10">
    <source>
        <dbReference type="ARBA" id="ARBA00048165"/>
    </source>
</evidence>
<keyword evidence="5 13" id="KW-0819">tRNA processing</keyword>
<proteinExistence type="inferred from homology"/>
<dbReference type="InParanoid" id="A0A078A407"/>
<dbReference type="EMBL" id="CCKQ01005103">
    <property type="protein sequence ID" value="CDW76258.1"/>
    <property type="molecule type" value="Genomic_DNA"/>
</dbReference>
<feature type="compositionally biased region" description="Polar residues" evidence="14">
    <location>
        <begin position="1417"/>
        <end position="1448"/>
    </location>
</feature>
<dbReference type="PANTHER" id="PTHR12998:SF0">
    <property type="entry name" value="TRNA:M(4)X MODIFICATION ENZYME TRM13 HOMOLOG"/>
    <property type="match status" value="1"/>
</dbReference>
<dbReference type="GO" id="GO:0008270">
    <property type="term" value="F:zinc ion binding"/>
    <property type="evidence" value="ECO:0007669"/>
    <property type="project" value="UniProtKB-KW"/>
</dbReference>
<dbReference type="Pfam" id="PF05206">
    <property type="entry name" value="TRM13"/>
    <property type="match status" value="1"/>
</dbReference>
<feature type="compositionally biased region" description="Basic residues" evidence="14">
    <location>
        <begin position="625"/>
        <end position="635"/>
    </location>
</feature>
<dbReference type="InterPro" id="IPR018247">
    <property type="entry name" value="EF_Hand_1_Ca_BS"/>
</dbReference>
<dbReference type="OrthoDB" id="298847at2759"/>
<evidence type="ECO:0000256" key="3">
    <source>
        <dbReference type="ARBA" id="ARBA00022679"/>
    </source>
</evidence>
<feature type="region of interest" description="Disordered" evidence="14">
    <location>
        <begin position="1318"/>
        <end position="1448"/>
    </location>
</feature>
<dbReference type="InterPro" id="IPR007871">
    <property type="entry name" value="Methyltransferase_TRM13"/>
</dbReference>
<sequence length="1448" mass="169530">MEKTEEGDKIITFQKTKAIEKAEKLKIKKEKKMNKKDQCKYYMTMKNRMCGQPLFKESQQFCRFHFVEEESKDEKVACPYEPKYFIPKSKLEEHLKRCPKIIHQAQCEDKPWFNKFVNIMNKKYIRSDIPAQQENDQDSDMLQEQEPTLQKFSLKDIEFDLKDQIIEKIERVYKQLKEQNKDNQSYDLMVNHKLIQEAGKQTEEFLYLEYGAGRAGLSSYVGKKLKDLKNFDKNCFLIVDRDTRRFKLDKEIKDEFRCYREKMDIAHFDLKIFSNKHTASEAQVEQKQFNLKQETKIISIAKHLCGGATDLALTSLQLQPSDNLRGISIATCCHHCCDNATYVNPKFIQEIGFEDREFQILPRITSWGVSQRVKFRKKRVGLKVKRILEYGRLSDFNSVKISDSIKKRSKSPIEPEKPNYMKAFLTQLQQDPETYQLFIEEAKQEKEVTRKERVNMHMERLLEPAEKQLYNFEAPKQEEFPLAFATHQITNQKKKSVDQAHKNFNLNDFLRRQFAESRPRRIRQDASMEMIQGQGQSRNQYNIKHPGGNQGYLPLMPLTAANVQKFETLNKDYAGPVDLGFKIDKEQSLYKSNQPQSIKEKTALVEQSVRNVAKSIRPLSTKKVKTIRKSDKNRKNKNDGKDENLLLSRRKNQNDEFEIKIDREDERLINHFCAMCQEKNLKKAKLTRGKFKAFLSIYYKGAMTDKIINYFDPFFRDPMDFYFFCDVFERLMNPQNADKIKKMVHQIYDFNDDKFIDELDVYCFMNAFEHDNPEIFMRVYMEDVIKIIQGIENKKKLKGFQNRDMDLKLQQINQKVKMAEKLAKKDLGDILKKNLLKSGDRSHENQSLNRDESATENEDEDEESEEDSLIQELQGEKEKALKKSKTRRGGENGSQGSNKTFRTTRTTKTTKTLKSNKPKSEGSVRSNKTTRTVKSLKSKMSRKNTQKSSRSKRSNKSGNQSVGDESDNDNPHYKIIGKQFVIGMKKNKTYIEKLTFGDFKMIQFKHGNLPKFALDFFKYVSLFDIEAYYNNKIEAQNEKPKPLPNGVQVISKKDEFENQIIEGIDMWKNRLDEKQFSKIFRGFQCLCKKNNDEENPKDEQVKEHQFFLTEQSMQRNFHKLFGYKNDFLASRIYLIMSGNIKDKRIYFPQYIKTLNPLINGIEYLKQRFIFYIYDLDCDSIIGGTDLVQIYESIIPSSIIGSEIGILVKHYVNTRLRARFKRDADVIGLINFNFLIMRSCLIDELKTRLVSKPGKEWNFSVFQPRNINTGNDQNELKKLIYGNLRMFKPIRHVQWVGLPPIEEDEIRAAQRKMMKDAPKGVEQLNDPGDQETLEEEQQQQDAQFKRQDSLKKSGKSGTDGKQSLDKSGKPSLNKNSPEKTSALKLIKTKLSNNPMTSQSSTAKRNSNRDKLPTIDQKGFQSTQKIQHNQSLSQQKPLSRSNSKSPLRKL</sequence>
<comment type="similarity">
    <text evidence="1 13">Belongs to the methyltransferase TRM13 family.</text>
</comment>
<gene>
    <name evidence="16" type="primary">Contig9739.g10420</name>
    <name evidence="16" type="ORF">STYLEM_5258</name>
</gene>
<evidence type="ECO:0000259" key="15">
    <source>
        <dbReference type="PROSITE" id="PS51800"/>
    </source>
</evidence>
<comment type="catalytic activity">
    <reaction evidence="11 13">
        <text>cytidine(4) in tRNA(Gly)(GCC) + S-adenosyl-L-methionine = 2'-O-methylcytidine(4) in tRNA(Gly)(GCC) + S-adenosyl-L-homocysteine + H(+)</text>
        <dbReference type="Rhea" id="RHEA:43192"/>
        <dbReference type="Rhea" id="RHEA-COMP:10399"/>
        <dbReference type="Rhea" id="RHEA-COMP:10400"/>
        <dbReference type="ChEBI" id="CHEBI:15378"/>
        <dbReference type="ChEBI" id="CHEBI:57856"/>
        <dbReference type="ChEBI" id="CHEBI:59789"/>
        <dbReference type="ChEBI" id="CHEBI:74495"/>
        <dbReference type="ChEBI" id="CHEBI:82748"/>
        <dbReference type="EC" id="2.1.1.225"/>
    </reaction>
</comment>
<dbReference type="PROSITE" id="PS51800">
    <property type="entry name" value="ZF_CHHC_U11_48K"/>
    <property type="match status" value="1"/>
</dbReference>
<feature type="region of interest" description="Disordered" evidence="14">
    <location>
        <begin position="625"/>
        <end position="645"/>
    </location>
</feature>
<feature type="compositionally biased region" description="Low complexity" evidence="14">
    <location>
        <begin position="899"/>
        <end position="912"/>
    </location>
</feature>
<protein>
    <recommendedName>
        <fullName evidence="13">tRNA:m(4)X modification enzyme TRM13</fullName>
        <ecNumber evidence="13">2.1.1.225</ecNumber>
    </recommendedName>
</protein>
<feature type="compositionally biased region" description="Polar residues" evidence="14">
    <location>
        <begin position="1388"/>
        <end position="1403"/>
    </location>
</feature>
<evidence type="ECO:0000256" key="7">
    <source>
        <dbReference type="ARBA" id="ARBA00022771"/>
    </source>
</evidence>
<comment type="catalytic activity">
    <reaction evidence="12 13">
        <text>adenosine(4) in tRNA(His) + S-adenosyl-L-methionine = 2'-O-methyladenosine(4) in tRNA(His) + S-adenosyl-L-homocysteine + H(+)</text>
        <dbReference type="Rhea" id="RHEA:43196"/>
        <dbReference type="Rhea" id="RHEA-COMP:10401"/>
        <dbReference type="Rhea" id="RHEA-COMP:10402"/>
        <dbReference type="ChEBI" id="CHEBI:15378"/>
        <dbReference type="ChEBI" id="CHEBI:57856"/>
        <dbReference type="ChEBI" id="CHEBI:59789"/>
        <dbReference type="ChEBI" id="CHEBI:74411"/>
        <dbReference type="ChEBI" id="CHEBI:74477"/>
        <dbReference type="EC" id="2.1.1.225"/>
    </reaction>
</comment>
<feature type="compositionally biased region" description="Acidic residues" evidence="14">
    <location>
        <begin position="854"/>
        <end position="869"/>
    </location>
</feature>
<dbReference type="EC" id="2.1.1.225" evidence="13"/>
<keyword evidence="4 13" id="KW-0949">S-adenosyl-L-methionine</keyword>
<keyword evidence="8 13" id="KW-0862">Zinc</keyword>
<keyword evidence="7 13" id="KW-0863">Zinc-finger</keyword>
<dbReference type="InterPro" id="IPR039044">
    <property type="entry name" value="Trm13"/>
</dbReference>
<dbReference type="InterPro" id="IPR022776">
    <property type="entry name" value="TRM13/UPF0224_CHHC_Znf_dom"/>
</dbReference>
<organism evidence="16 17">
    <name type="scientific">Stylonychia lemnae</name>
    <name type="common">Ciliate</name>
    <dbReference type="NCBI Taxonomy" id="5949"/>
    <lineage>
        <taxon>Eukaryota</taxon>
        <taxon>Sar</taxon>
        <taxon>Alveolata</taxon>
        <taxon>Ciliophora</taxon>
        <taxon>Intramacronucleata</taxon>
        <taxon>Spirotrichea</taxon>
        <taxon>Stichotrichia</taxon>
        <taxon>Sporadotrichida</taxon>
        <taxon>Oxytrichidae</taxon>
        <taxon>Stylonychinae</taxon>
        <taxon>Stylonychia</taxon>
    </lineage>
</organism>
<evidence type="ECO:0000256" key="6">
    <source>
        <dbReference type="ARBA" id="ARBA00022723"/>
    </source>
</evidence>
<dbReference type="GO" id="GO:0030488">
    <property type="term" value="P:tRNA methylation"/>
    <property type="evidence" value="ECO:0007669"/>
    <property type="project" value="InterPro"/>
</dbReference>
<name>A0A078A407_STYLE</name>
<keyword evidence="3 13" id="KW-0808">Transferase</keyword>
<evidence type="ECO:0000256" key="8">
    <source>
        <dbReference type="ARBA" id="ARBA00022833"/>
    </source>
</evidence>
<evidence type="ECO:0000256" key="13">
    <source>
        <dbReference type="RuleBase" id="RU367103"/>
    </source>
</evidence>
<evidence type="ECO:0000256" key="4">
    <source>
        <dbReference type="ARBA" id="ARBA00022691"/>
    </source>
</evidence>
<keyword evidence="9" id="KW-0106">Calcium</keyword>
<comment type="function">
    <text evidence="13">tRNA methylase which 2'-O-methylates cytidine(4) in tRNA(Pro) and tRNA(Gly)(GCC), and adenosine(4) in tRNA(His).</text>
</comment>
<evidence type="ECO:0000256" key="14">
    <source>
        <dbReference type="SAM" id="MobiDB-lite"/>
    </source>
</evidence>
<reference evidence="16 17" key="1">
    <citation type="submission" date="2014-06" db="EMBL/GenBank/DDBJ databases">
        <authorList>
            <person name="Swart Estienne"/>
        </authorList>
    </citation>
    <scope>NUCLEOTIDE SEQUENCE [LARGE SCALE GENOMIC DNA]</scope>
    <source>
        <strain evidence="16 17">130c</strain>
    </source>
</reference>
<keyword evidence="17" id="KW-1185">Reference proteome</keyword>
<feature type="region of interest" description="Disordered" evidence="14">
    <location>
        <begin position="838"/>
        <end position="970"/>
    </location>
</feature>
<evidence type="ECO:0000256" key="11">
    <source>
        <dbReference type="ARBA" id="ARBA00048635"/>
    </source>
</evidence>
<evidence type="ECO:0000256" key="2">
    <source>
        <dbReference type="ARBA" id="ARBA00022603"/>
    </source>
</evidence>
<feature type="domain" description="CHHC U11-48K-type" evidence="15">
    <location>
        <begin position="75"/>
        <end position="102"/>
    </location>
</feature>
<evidence type="ECO:0000256" key="9">
    <source>
        <dbReference type="ARBA" id="ARBA00022837"/>
    </source>
</evidence>
<comment type="catalytic activity">
    <reaction evidence="10 13">
        <text>cytidine(4) in tRNA(Pro) + S-adenosyl-L-methionine = 2'-O-methylcytidine(4) in tRNA(Pro) + S-adenosyl-L-homocysteine + H(+)</text>
        <dbReference type="Rhea" id="RHEA:32767"/>
        <dbReference type="Rhea" id="RHEA-COMP:10397"/>
        <dbReference type="Rhea" id="RHEA-COMP:10398"/>
        <dbReference type="ChEBI" id="CHEBI:15378"/>
        <dbReference type="ChEBI" id="CHEBI:57856"/>
        <dbReference type="ChEBI" id="CHEBI:59789"/>
        <dbReference type="ChEBI" id="CHEBI:74495"/>
        <dbReference type="ChEBI" id="CHEBI:82748"/>
        <dbReference type="EC" id="2.1.1.225"/>
    </reaction>
</comment>
<feature type="compositionally biased region" description="Basic and acidic residues" evidence="14">
    <location>
        <begin position="838"/>
        <end position="853"/>
    </location>
</feature>
<keyword evidence="6 13" id="KW-0479">Metal-binding</keyword>
<dbReference type="PANTHER" id="PTHR12998">
    <property type="entry name" value="TRNA:M(4)X MODIFICATION ENZYME TRM13 HOMOLOG"/>
    <property type="match status" value="1"/>
</dbReference>
<evidence type="ECO:0000256" key="1">
    <source>
        <dbReference type="ARBA" id="ARBA00005265"/>
    </source>
</evidence>
<dbReference type="InterPro" id="IPR011992">
    <property type="entry name" value="EF-hand-dom_pair"/>
</dbReference>
<accession>A0A078A407</accession>
<keyword evidence="2 13" id="KW-0489">Methyltransferase</keyword>
<feature type="compositionally biased region" description="Polar residues" evidence="14">
    <location>
        <begin position="923"/>
        <end position="933"/>
    </location>
</feature>
<dbReference type="PROSITE" id="PS00018">
    <property type="entry name" value="EF_HAND_1"/>
    <property type="match status" value="1"/>
</dbReference>
<evidence type="ECO:0000313" key="16">
    <source>
        <dbReference type="EMBL" id="CDW76258.1"/>
    </source>
</evidence>
<evidence type="ECO:0000256" key="12">
    <source>
        <dbReference type="ARBA" id="ARBA00049393"/>
    </source>
</evidence>
<feature type="compositionally biased region" description="Acidic residues" evidence="14">
    <location>
        <begin position="1327"/>
        <end position="1337"/>
    </location>
</feature>
<evidence type="ECO:0000256" key="5">
    <source>
        <dbReference type="ARBA" id="ARBA00022694"/>
    </source>
</evidence>
<dbReference type="GO" id="GO:0106050">
    <property type="term" value="F:tRNA 2'-O-methyltransferase activity"/>
    <property type="evidence" value="ECO:0007669"/>
    <property type="project" value="UniProtKB-UniRule"/>
</dbReference>
<dbReference type="Proteomes" id="UP000039865">
    <property type="component" value="Unassembled WGS sequence"/>
</dbReference>
<dbReference type="SUPFAM" id="SSF47473">
    <property type="entry name" value="EF-hand"/>
    <property type="match status" value="1"/>
</dbReference>
<feature type="compositionally biased region" description="Polar residues" evidence="14">
    <location>
        <begin position="1369"/>
        <end position="1378"/>
    </location>
</feature>
<evidence type="ECO:0000313" key="17">
    <source>
        <dbReference type="Proteomes" id="UP000039865"/>
    </source>
</evidence>